<feature type="region of interest" description="Disordered" evidence="1">
    <location>
        <begin position="174"/>
        <end position="349"/>
    </location>
</feature>
<feature type="compositionally biased region" description="Polar residues" evidence="1">
    <location>
        <begin position="262"/>
        <end position="307"/>
    </location>
</feature>
<sequence>MDTFDLYVAVVAGIGSPFGSRIMTRHGILFNNDLAYTPRTPRPDTPTPHRAHTTYTPVIVTHPQQVCDSRIVLSSGTMMSMVQVLSQLLFYQHNLTQAIELPRINMKINDNIIYIQDFHNGLILRGRTRHQLQTSLNHTLGRVYPPYDSVVGVYKTKDVISSWSDGRGGGVAHRLQPVSDLTNQPNEPVAVSDLTNHPTTPTTLSDLTNQPNQPVTLTKPNVPLSDLTNQPNQPVAVSDLTNNNKPVSDLTNQPNQPVPLSDLTNQPDPTNTPLSDLTNQPDPTNTPLSDLTNQPVPLSDLTNTNPHISDLTYHPIPVSHSPNHNEPLSDLPNPPNPTISSSQPHHIPP</sequence>
<proteinExistence type="predicted"/>
<feature type="compositionally biased region" description="Polar residues" evidence="1">
    <location>
        <begin position="193"/>
        <end position="219"/>
    </location>
</feature>
<name>A0AAE1BLM7_PETCI</name>
<evidence type="ECO:0000256" key="1">
    <source>
        <dbReference type="SAM" id="MobiDB-lite"/>
    </source>
</evidence>
<feature type="compositionally biased region" description="Polar residues" evidence="1">
    <location>
        <begin position="338"/>
        <end position="349"/>
    </location>
</feature>
<accession>A0AAE1BLM7</accession>
<gene>
    <name evidence="2" type="ORF">Pcinc_040417</name>
</gene>
<dbReference type="InterPro" id="IPR043137">
    <property type="entry name" value="GGT_ssub_C"/>
</dbReference>
<keyword evidence="3" id="KW-1185">Reference proteome</keyword>
<evidence type="ECO:0000313" key="2">
    <source>
        <dbReference type="EMBL" id="KAK3853026.1"/>
    </source>
</evidence>
<dbReference type="SUPFAM" id="SSF56235">
    <property type="entry name" value="N-terminal nucleophile aminohydrolases (Ntn hydrolases)"/>
    <property type="match status" value="1"/>
</dbReference>
<feature type="compositionally biased region" description="Polar residues" evidence="1">
    <location>
        <begin position="226"/>
        <end position="255"/>
    </location>
</feature>
<dbReference type="InterPro" id="IPR029055">
    <property type="entry name" value="Ntn_hydrolases_N"/>
</dbReference>
<dbReference type="Pfam" id="PF01019">
    <property type="entry name" value="G_glu_transpept"/>
    <property type="match status" value="1"/>
</dbReference>
<comment type="caution">
    <text evidence="2">The sequence shown here is derived from an EMBL/GenBank/DDBJ whole genome shotgun (WGS) entry which is preliminary data.</text>
</comment>
<dbReference type="Gene3D" id="3.60.20.40">
    <property type="match status" value="1"/>
</dbReference>
<protein>
    <submittedName>
        <fullName evidence="2">Uncharacterized protein</fullName>
    </submittedName>
</protein>
<organism evidence="2 3">
    <name type="scientific">Petrolisthes cinctipes</name>
    <name type="common">Flat porcelain crab</name>
    <dbReference type="NCBI Taxonomy" id="88211"/>
    <lineage>
        <taxon>Eukaryota</taxon>
        <taxon>Metazoa</taxon>
        <taxon>Ecdysozoa</taxon>
        <taxon>Arthropoda</taxon>
        <taxon>Crustacea</taxon>
        <taxon>Multicrustacea</taxon>
        <taxon>Malacostraca</taxon>
        <taxon>Eumalacostraca</taxon>
        <taxon>Eucarida</taxon>
        <taxon>Decapoda</taxon>
        <taxon>Pleocyemata</taxon>
        <taxon>Anomura</taxon>
        <taxon>Galatheoidea</taxon>
        <taxon>Porcellanidae</taxon>
        <taxon>Petrolisthes</taxon>
    </lineage>
</organism>
<reference evidence="2" key="1">
    <citation type="submission" date="2023-10" db="EMBL/GenBank/DDBJ databases">
        <title>Genome assemblies of two species of porcelain crab, Petrolisthes cinctipes and Petrolisthes manimaculis (Anomura: Porcellanidae).</title>
        <authorList>
            <person name="Angst P."/>
        </authorList>
    </citation>
    <scope>NUCLEOTIDE SEQUENCE</scope>
    <source>
        <strain evidence="2">PB745_01</strain>
        <tissue evidence="2">Gill</tissue>
    </source>
</reference>
<dbReference type="Proteomes" id="UP001286313">
    <property type="component" value="Unassembled WGS sequence"/>
</dbReference>
<evidence type="ECO:0000313" key="3">
    <source>
        <dbReference type="Proteomes" id="UP001286313"/>
    </source>
</evidence>
<dbReference type="EMBL" id="JAWQEG010007138">
    <property type="protein sequence ID" value="KAK3853026.1"/>
    <property type="molecule type" value="Genomic_DNA"/>
</dbReference>
<dbReference type="AlphaFoldDB" id="A0AAE1BLM7"/>